<proteinExistence type="inferred from homology"/>
<keyword evidence="8" id="KW-0411">Iron-sulfur</keyword>
<dbReference type="FunFam" id="3.30.499.10:FF:000005">
    <property type="entry name" value="cytoplasmic aconitate hydratase"/>
    <property type="match status" value="1"/>
</dbReference>
<dbReference type="Gene3D" id="3.30.499.10">
    <property type="entry name" value="Aconitase, domain 3"/>
    <property type="match status" value="2"/>
</dbReference>
<dbReference type="PROSITE" id="PS01244">
    <property type="entry name" value="ACONITASE_2"/>
    <property type="match status" value="1"/>
</dbReference>
<keyword evidence="6" id="KW-0479">Metal-binding</keyword>
<evidence type="ECO:0000256" key="3">
    <source>
        <dbReference type="ARBA" id="ARBA00012926"/>
    </source>
</evidence>
<name>A0A671UA92_SPAAU</name>
<evidence type="ECO:0000256" key="5">
    <source>
        <dbReference type="ARBA" id="ARBA00022485"/>
    </source>
</evidence>
<reference evidence="14" key="3">
    <citation type="submission" date="2025-09" db="UniProtKB">
        <authorList>
            <consortium name="Ensembl"/>
        </authorList>
    </citation>
    <scope>IDENTIFICATION</scope>
</reference>
<feature type="domain" description="Aconitase/3-isopropylmalate dehydratase large subunit alpha/beta/alpha" evidence="12">
    <location>
        <begin position="71"/>
        <end position="323"/>
    </location>
</feature>
<evidence type="ECO:0000256" key="2">
    <source>
        <dbReference type="ARBA" id="ARBA00007185"/>
    </source>
</evidence>
<dbReference type="AlphaFoldDB" id="A0A671UA92"/>
<evidence type="ECO:0000313" key="14">
    <source>
        <dbReference type="Ensembl" id="ENSSAUP00010011276.1"/>
    </source>
</evidence>
<dbReference type="EC" id="4.2.1.3" evidence="3"/>
<comment type="catalytic activity">
    <reaction evidence="10">
        <text>citrate = D-threo-isocitrate</text>
        <dbReference type="Rhea" id="RHEA:10336"/>
        <dbReference type="ChEBI" id="CHEBI:15562"/>
        <dbReference type="ChEBI" id="CHEBI:16947"/>
        <dbReference type="EC" id="4.2.1.3"/>
    </reaction>
</comment>
<feature type="domain" description="Aconitase A/isopropylmalate dehydratase small subunit swivel" evidence="13">
    <location>
        <begin position="669"/>
        <end position="794"/>
    </location>
</feature>
<protein>
    <recommendedName>
        <fullName evidence="4">Cytoplasmic aconitate hydratase</fullName>
        <ecNumber evidence="3">4.2.1.3</ecNumber>
    </recommendedName>
    <alternativeName>
        <fullName evidence="11">Citrate hydro-lyase</fullName>
    </alternativeName>
</protein>
<evidence type="ECO:0000256" key="4">
    <source>
        <dbReference type="ARBA" id="ARBA00020255"/>
    </source>
</evidence>
<dbReference type="CDD" id="cd01580">
    <property type="entry name" value="AcnA_IRP_Swivel"/>
    <property type="match status" value="1"/>
</dbReference>
<dbReference type="InterPro" id="IPR018136">
    <property type="entry name" value="Aconitase_4Fe-4S_BS"/>
</dbReference>
<dbReference type="GO" id="GO:0072350">
    <property type="term" value="P:tricarboxylic acid metabolic process"/>
    <property type="evidence" value="ECO:0007669"/>
    <property type="project" value="UniProtKB-ARBA"/>
</dbReference>
<keyword evidence="5" id="KW-0004">4Fe-4S</keyword>
<evidence type="ECO:0000256" key="7">
    <source>
        <dbReference type="ARBA" id="ARBA00023004"/>
    </source>
</evidence>
<dbReference type="InterPro" id="IPR000573">
    <property type="entry name" value="AconitaseA/IPMdHydase_ssu_swvl"/>
</dbReference>
<dbReference type="SUPFAM" id="SSF52016">
    <property type="entry name" value="LeuD/IlvD-like"/>
    <property type="match status" value="1"/>
</dbReference>
<keyword evidence="9" id="KW-0456">Lyase</keyword>
<dbReference type="InterPro" id="IPR015931">
    <property type="entry name" value="Acnase/IPM_dHydase_lsu_aba_1/3"/>
</dbReference>
<dbReference type="Gene3D" id="3.20.19.10">
    <property type="entry name" value="Aconitase, domain 4"/>
    <property type="match status" value="1"/>
</dbReference>
<dbReference type="FunFam" id="3.20.19.10:FF:000001">
    <property type="entry name" value="Aconitate hydratase"/>
    <property type="match status" value="1"/>
</dbReference>
<dbReference type="CDD" id="cd01586">
    <property type="entry name" value="AcnA_IRP"/>
    <property type="match status" value="1"/>
</dbReference>
<dbReference type="GO" id="GO:0030350">
    <property type="term" value="F:iron-responsive element binding"/>
    <property type="evidence" value="ECO:0007669"/>
    <property type="project" value="UniProtKB-ARBA"/>
</dbReference>
<comment type="cofactor">
    <cofactor evidence="1">
        <name>[4Fe-4S] cluster</name>
        <dbReference type="ChEBI" id="CHEBI:49883"/>
    </cofactor>
</comment>
<comment type="similarity">
    <text evidence="2">Belongs to the aconitase/IPM isomerase family.</text>
</comment>
<dbReference type="PRINTS" id="PR00415">
    <property type="entry name" value="ACONITASE"/>
</dbReference>
<evidence type="ECO:0000313" key="15">
    <source>
        <dbReference type="Proteomes" id="UP000472265"/>
    </source>
</evidence>
<gene>
    <name evidence="14" type="primary">ACO1</name>
    <name evidence="14" type="synonym">aco1</name>
</gene>
<evidence type="ECO:0000256" key="8">
    <source>
        <dbReference type="ARBA" id="ARBA00023014"/>
    </source>
</evidence>
<dbReference type="SUPFAM" id="SSF53732">
    <property type="entry name" value="Aconitase iron-sulfur domain"/>
    <property type="match status" value="1"/>
</dbReference>
<evidence type="ECO:0000259" key="13">
    <source>
        <dbReference type="Pfam" id="PF00694"/>
    </source>
</evidence>
<dbReference type="InterPro" id="IPR001030">
    <property type="entry name" value="Acoase/IPM_deHydtase_lsu_aba"/>
</dbReference>
<dbReference type="PANTHER" id="PTHR11670">
    <property type="entry name" value="ACONITASE/IRON-RESPONSIVE ELEMENT FAMILY MEMBER"/>
    <property type="match status" value="1"/>
</dbReference>
<evidence type="ECO:0000256" key="11">
    <source>
        <dbReference type="ARBA" id="ARBA00029682"/>
    </source>
</evidence>
<dbReference type="GO" id="GO:0046872">
    <property type="term" value="F:metal ion binding"/>
    <property type="evidence" value="ECO:0007669"/>
    <property type="project" value="UniProtKB-KW"/>
</dbReference>
<reference evidence="14" key="2">
    <citation type="submission" date="2025-08" db="UniProtKB">
        <authorList>
            <consortium name="Ensembl"/>
        </authorList>
    </citation>
    <scope>IDENTIFICATION</scope>
</reference>
<keyword evidence="7" id="KW-0408">Iron</keyword>
<dbReference type="PROSITE" id="PS00450">
    <property type="entry name" value="ACONITASE_1"/>
    <property type="match status" value="1"/>
</dbReference>
<dbReference type="Proteomes" id="UP000472265">
    <property type="component" value="Chromosome 10"/>
</dbReference>
<feature type="domain" description="Aconitase/3-isopropylmalate dehydratase large subunit alpha/beta/alpha" evidence="12">
    <location>
        <begin position="336"/>
        <end position="540"/>
    </location>
</feature>
<dbReference type="Pfam" id="PF00330">
    <property type="entry name" value="Aconitase"/>
    <property type="match status" value="2"/>
</dbReference>
<keyword evidence="15" id="KW-1185">Reference proteome</keyword>
<dbReference type="GO" id="GO:0051539">
    <property type="term" value="F:4 iron, 4 sulfur cluster binding"/>
    <property type="evidence" value="ECO:0007669"/>
    <property type="project" value="UniProtKB-KW"/>
</dbReference>
<dbReference type="GeneTree" id="ENSGT00940000157772"/>
<dbReference type="InterPro" id="IPR044137">
    <property type="entry name" value="AcnA_IRP_Swivel"/>
</dbReference>
<dbReference type="InterPro" id="IPR015928">
    <property type="entry name" value="Aconitase/3IPM_dehydase_swvl"/>
</dbReference>
<evidence type="ECO:0000259" key="12">
    <source>
        <dbReference type="Pfam" id="PF00330"/>
    </source>
</evidence>
<dbReference type="GO" id="GO:0003994">
    <property type="term" value="F:aconitate hydratase activity"/>
    <property type="evidence" value="ECO:0007669"/>
    <property type="project" value="UniProtKB-EC"/>
</dbReference>
<sequence length="862" mass="95192">RMSATVKNPFQHIVEPLDPKDPKQQFYNLSKLGDPRYDRLPFSIRVLLESAVRNCDEFLVKRSDVESILNWKETQTQTVEVPFRPARVILQDFTGVPAVVDFAAMRDAVMKLGGDPEKINPVCPADLVIDHSIQVDFNRKSDSLQKNQDLEFDRNRERFQFLKWGSKAFRNMRIIPPGSGIVHQVNLEYLARVVFKYDGYFYPDSLVGTDSHTTMIDGLGVLGWGVGGIEAEAVMLGQPISMVLPEVVGYKLSGTPDKLITSTDIVLTVTKHLRQVGVVGKFVEFFGPGVAQLSIADRATIANMCPEYGATAAFFPVDDVTAEKENLTDSTVLLQKLDLDTVVPCCSGPKRPQDRIAVSDMKSDFEACLGAKQSFKGFQVAPEHHNAAIPFQFNGKEYTLSHGSVVIAAITSCTNTSNPSVMLGAGLLAKKAIECGLSVKPYIKTSLSPGSGVVTYYLKESGVMKYLSQLGFEVVGYGCMTCIGNSGPLPEPVVESITQGDLVAAGVLSGNRNFEGRVHPNTRANYLASPPLVIAYAIAGTVRIDFEKEPIAINCDGKEIFLRDIWPTREEIQAVERTFVIPSMFKEVYEKIENVNERWNSLVAPSDKLYTWDPKSTYIKSPPFFDGLTMQLEPPKSINDAYVLLNLGDSVTTDHISPAGNIARTSSAARYLTSRGLTPRDYNSYGSRRGNDAVMARGTFANIRLFNKFLNKQAPQTIHLPTGDTLDVFDAAERYQQSGVPLVVLAGKEYGSGSSRDWAAKGPFLLGIKAVIAESYERIHRSNLVGMGVIPLEYLSGDTADSLGLTGRERYTVIIPEQLTPRMILDTGKTFQVRMRFDTDVELAYFHHGGILNYMIRKMSEN</sequence>
<dbReference type="Ensembl" id="ENSSAUT00010011988.1">
    <property type="protein sequence ID" value="ENSSAUP00010011276.1"/>
    <property type="gene ID" value="ENSSAUG00010005355.1"/>
</dbReference>
<dbReference type="InterPro" id="IPR006249">
    <property type="entry name" value="Aconitase/IRP2"/>
</dbReference>
<reference evidence="14" key="1">
    <citation type="submission" date="2021-04" db="EMBL/GenBank/DDBJ databases">
        <authorList>
            <consortium name="Wellcome Sanger Institute Data Sharing"/>
        </authorList>
    </citation>
    <scope>NUCLEOTIDE SEQUENCE [LARGE SCALE GENOMIC DNA]</scope>
</reference>
<accession>A0A671UA92</accession>
<organism evidence="14 15">
    <name type="scientific">Sparus aurata</name>
    <name type="common">Gilthead sea bream</name>
    <dbReference type="NCBI Taxonomy" id="8175"/>
    <lineage>
        <taxon>Eukaryota</taxon>
        <taxon>Metazoa</taxon>
        <taxon>Chordata</taxon>
        <taxon>Craniata</taxon>
        <taxon>Vertebrata</taxon>
        <taxon>Euteleostomi</taxon>
        <taxon>Actinopterygii</taxon>
        <taxon>Neopterygii</taxon>
        <taxon>Teleostei</taxon>
        <taxon>Neoteleostei</taxon>
        <taxon>Acanthomorphata</taxon>
        <taxon>Eupercaria</taxon>
        <taxon>Spariformes</taxon>
        <taxon>Sparidae</taxon>
        <taxon>Sparus</taxon>
    </lineage>
</organism>
<dbReference type="InterPro" id="IPR036008">
    <property type="entry name" value="Aconitase_4Fe-4S_dom"/>
</dbReference>
<dbReference type="NCBIfam" id="NF006757">
    <property type="entry name" value="PRK09277.1"/>
    <property type="match status" value="1"/>
</dbReference>
<dbReference type="Pfam" id="PF00694">
    <property type="entry name" value="Aconitase_C"/>
    <property type="match status" value="1"/>
</dbReference>
<dbReference type="FunFam" id="3.30.499.10:FF:000002">
    <property type="entry name" value="Aconitate hydratase"/>
    <property type="match status" value="1"/>
</dbReference>
<evidence type="ECO:0000256" key="10">
    <source>
        <dbReference type="ARBA" id="ARBA00023501"/>
    </source>
</evidence>
<evidence type="ECO:0000256" key="6">
    <source>
        <dbReference type="ARBA" id="ARBA00022723"/>
    </source>
</evidence>
<dbReference type="Gene3D" id="6.10.190.10">
    <property type="match status" value="1"/>
</dbReference>
<evidence type="ECO:0000256" key="1">
    <source>
        <dbReference type="ARBA" id="ARBA00001966"/>
    </source>
</evidence>
<evidence type="ECO:0000256" key="9">
    <source>
        <dbReference type="ARBA" id="ARBA00023239"/>
    </source>
</evidence>